<sequence>VLTRWTAHYMAYRRLLQLYPTLRSILFADASRPDELKVLVSGDAKAREKAEEMVKIIENPSFWHAIALYVLPL</sequence>
<proteinExistence type="predicted"/>
<dbReference type="OMA" id="RWTSHYQ"/>
<organism evidence="1 4">
    <name type="scientific">Hypholoma sublateritium (strain FD-334 SS-4)</name>
    <dbReference type="NCBI Taxonomy" id="945553"/>
    <lineage>
        <taxon>Eukaryota</taxon>
        <taxon>Fungi</taxon>
        <taxon>Dikarya</taxon>
        <taxon>Basidiomycota</taxon>
        <taxon>Agaricomycotina</taxon>
        <taxon>Agaricomycetes</taxon>
        <taxon>Agaricomycetidae</taxon>
        <taxon>Agaricales</taxon>
        <taxon>Agaricineae</taxon>
        <taxon>Strophariaceae</taxon>
        <taxon>Hypholoma</taxon>
    </lineage>
</organism>
<accession>A0A0D2PR74</accession>
<reference evidence="4" key="1">
    <citation type="submission" date="2014-04" db="EMBL/GenBank/DDBJ databases">
        <title>Evolutionary Origins and Diversification of the Mycorrhizal Mutualists.</title>
        <authorList>
            <consortium name="DOE Joint Genome Institute"/>
            <consortium name="Mycorrhizal Genomics Consortium"/>
            <person name="Kohler A."/>
            <person name="Kuo A."/>
            <person name="Nagy L.G."/>
            <person name="Floudas D."/>
            <person name="Copeland A."/>
            <person name="Barry K.W."/>
            <person name="Cichocki N."/>
            <person name="Veneault-Fourrey C."/>
            <person name="LaButti K."/>
            <person name="Lindquist E.A."/>
            <person name="Lipzen A."/>
            <person name="Lundell T."/>
            <person name="Morin E."/>
            <person name="Murat C."/>
            <person name="Riley R."/>
            <person name="Ohm R."/>
            <person name="Sun H."/>
            <person name="Tunlid A."/>
            <person name="Henrissat B."/>
            <person name="Grigoriev I.V."/>
            <person name="Hibbett D.S."/>
            <person name="Martin F."/>
        </authorList>
    </citation>
    <scope>NUCLEOTIDE SEQUENCE [LARGE SCALE GENOMIC DNA]</scope>
    <source>
        <strain evidence="4">FD-334 SS-4</strain>
    </source>
</reference>
<dbReference type="Proteomes" id="UP000054270">
    <property type="component" value="Unassembled WGS sequence"/>
</dbReference>
<evidence type="ECO:0000313" key="3">
    <source>
        <dbReference type="EMBL" id="KJA22384.1"/>
    </source>
</evidence>
<dbReference type="OrthoDB" id="3270520at2759"/>
<dbReference type="EMBL" id="KN817550">
    <property type="protein sequence ID" value="KJA22384.1"/>
    <property type="molecule type" value="Genomic_DNA"/>
</dbReference>
<dbReference type="AlphaFoldDB" id="A0A0D2PR74"/>
<evidence type="ECO:0000313" key="4">
    <source>
        <dbReference type="Proteomes" id="UP000054270"/>
    </source>
</evidence>
<evidence type="ECO:0000313" key="2">
    <source>
        <dbReference type="EMBL" id="KJA22374.1"/>
    </source>
</evidence>
<gene>
    <name evidence="3" type="ORF">HYPSUDRAFT_139235</name>
    <name evidence="2" type="ORF">HYPSUDRAFT_139251</name>
    <name evidence="1" type="ORF">HYPSUDRAFT_139292</name>
</gene>
<reference evidence="1" key="2">
    <citation type="submission" date="2014-04" db="EMBL/GenBank/DDBJ databases">
        <title>Evolutionary Origins and Diversification of the Mycorrhizal Mutualists.</title>
        <authorList>
            <consortium name="DOE Joint Genome Institute"/>
            <person name="Kohler A."/>
            <person name="Kuo A."/>
            <person name="Nagy L.G."/>
            <person name="Floudas D."/>
            <person name="Copeland A."/>
            <person name="Barry K.W."/>
            <person name="Cichocki N."/>
            <person name="Veneault-Fourrey C."/>
            <person name="LaButti K."/>
            <person name="Lindquist E.A."/>
            <person name="Lipzen A."/>
            <person name="Lundell T."/>
            <person name="Morin E."/>
            <person name="Murat C."/>
            <person name="Riley R."/>
            <person name="Ohm R."/>
            <person name="Sun H."/>
            <person name="Tunlid A."/>
            <person name="Henrissat B."/>
            <person name="Grigoriev I.V."/>
            <person name="Hibbett D.S."/>
            <person name="Martin F."/>
            <person name="Consortium M.G."/>
        </authorList>
    </citation>
    <scope>NUCLEOTIDE SEQUENCE [LARGE SCALE GENOMIC DNA]</scope>
    <source>
        <strain evidence="1">FD-334 SS-4</strain>
    </source>
</reference>
<name>A0A0D2PR74_HYPSF</name>
<keyword evidence="4" id="KW-1185">Reference proteome</keyword>
<dbReference type="EMBL" id="KN817550">
    <property type="protein sequence ID" value="KJA22370.1"/>
    <property type="molecule type" value="Genomic_DNA"/>
</dbReference>
<feature type="non-terminal residue" evidence="1">
    <location>
        <position position="1"/>
    </location>
</feature>
<evidence type="ECO:0000313" key="1">
    <source>
        <dbReference type="EMBL" id="KJA22370.1"/>
    </source>
</evidence>
<dbReference type="EMBL" id="KN817550">
    <property type="protein sequence ID" value="KJA22374.1"/>
    <property type="molecule type" value="Genomic_DNA"/>
</dbReference>
<protein>
    <submittedName>
        <fullName evidence="1">Uncharacterized protein</fullName>
    </submittedName>
</protein>